<evidence type="ECO:0000313" key="5">
    <source>
        <dbReference type="Proteomes" id="UP000682134"/>
    </source>
</evidence>
<proteinExistence type="inferred from homology"/>
<dbReference type="CDD" id="cd24076">
    <property type="entry name" value="ASKHA_ATPase_ROK_BsXylR-like"/>
    <property type="match status" value="1"/>
</dbReference>
<organism evidence="4 5">
    <name type="scientific">Gottfriedia endophytica</name>
    <dbReference type="NCBI Taxonomy" id="2820819"/>
    <lineage>
        <taxon>Bacteria</taxon>
        <taxon>Bacillati</taxon>
        <taxon>Bacillota</taxon>
        <taxon>Bacilli</taxon>
        <taxon>Bacillales</taxon>
        <taxon>Bacillaceae</taxon>
        <taxon>Gottfriedia</taxon>
    </lineage>
</organism>
<dbReference type="Gene3D" id="1.10.10.10">
    <property type="entry name" value="Winged helix-like DNA-binding domain superfamily/Winged helix DNA-binding domain"/>
    <property type="match status" value="1"/>
</dbReference>
<keyword evidence="5" id="KW-1185">Reference proteome</keyword>
<dbReference type="GO" id="GO:0042732">
    <property type="term" value="P:D-xylose metabolic process"/>
    <property type="evidence" value="ECO:0007669"/>
    <property type="project" value="UniProtKB-KW"/>
</dbReference>
<sequence>MQKGSFQWMKSINKTMILNKIRVCGSISRAQIAKDTKLTPPTVSSIVKELIEEGIVIESQQGQSNGGRKPTMLVLNEQGFYVLGLDVGPVKIRTVICNINGEVLSNHIRNLPSRITNDILLDLLKEEIHFMLNRFPDSHRQLIGIGIGMHGVVDVKQGNCLFAPNLQLRNIPIQEELENHFQVTVKVENDARVMALGETWFVNEHKKNGTIVTLNIGQGIGAGIVVEGRLIHGEHNLAGEIGHMSIDLSGHKCSCGNFGCLQTFASGSAIKERALKELSMGKDSLLLDIVKSDLTKIEAKTVYEAACKSDQLSIDLLHNTGIYLGIGITNLIHLLNPTKIILAGGVTNAGDFILKGIRDTVAGRALTQDAKSTEIVISKLGEFSAAIGSAVLVLEDLFSVS</sequence>
<evidence type="ECO:0000256" key="1">
    <source>
        <dbReference type="ARBA" id="ARBA00002486"/>
    </source>
</evidence>
<dbReference type="InterPro" id="IPR000600">
    <property type="entry name" value="ROK"/>
</dbReference>
<dbReference type="Gene3D" id="3.30.420.40">
    <property type="match status" value="2"/>
</dbReference>
<reference evidence="4" key="1">
    <citation type="submission" date="2021-04" db="EMBL/GenBank/DDBJ databases">
        <title>Genome seq and assembly of Bacillus sp.</title>
        <authorList>
            <person name="Chhetri G."/>
        </authorList>
    </citation>
    <scope>NUCLEOTIDE SEQUENCE</scope>
    <source>
        <strain evidence="4">RG28</strain>
    </source>
</reference>
<comment type="function">
    <text evidence="1">Transcriptional repressor of xylose-utilizing enzymes.</text>
</comment>
<dbReference type="RefSeq" id="WP_209406862.1">
    <property type="nucleotide sequence ID" value="NZ_JAGIYQ010000012.1"/>
</dbReference>
<gene>
    <name evidence="4" type="ORF">J5Y03_15270</name>
</gene>
<comment type="caution">
    <text evidence="4">The sequence shown here is derived from an EMBL/GenBank/DDBJ whole genome shotgun (WGS) entry which is preliminary data.</text>
</comment>
<dbReference type="InterPro" id="IPR043129">
    <property type="entry name" value="ATPase_NBD"/>
</dbReference>
<dbReference type="EMBL" id="JAGIYQ010000012">
    <property type="protein sequence ID" value="MBP0726520.1"/>
    <property type="molecule type" value="Genomic_DNA"/>
</dbReference>
<dbReference type="PANTHER" id="PTHR18964">
    <property type="entry name" value="ROK (REPRESSOR, ORF, KINASE) FAMILY"/>
    <property type="match status" value="1"/>
</dbReference>
<keyword evidence="3" id="KW-0859">Xylose metabolism</keyword>
<dbReference type="Pfam" id="PF00480">
    <property type="entry name" value="ROK"/>
    <property type="match status" value="1"/>
</dbReference>
<protein>
    <submittedName>
        <fullName evidence="4">ROK family transcriptional regulator</fullName>
    </submittedName>
</protein>
<dbReference type="SUPFAM" id="SSF53067">
    <property type="entry name" value="Actin-like ATPase domain"/>
    <property type="match status" value="1"/>
</dbReference>
<dbReference type="PANTHER" id="PTHR18964:SF149">
    <property type="entry name" value="BIFUNCTIONAL UDP-N-ACETYLGLUCOSAMINE 2-EPIMERASE_N-ACETYLMANNOSAMINE KINASE"/>
    <property type="match status" value="1"/>
</dbReference>
<dbReference type="InterPro" id="IPR036390">
    <property type="entry name" value="WH_DNA-bd_sf"/>
</dbReference>
<evidence type="ECO:0000256" key="2">
    <source>
        <dbReference type="ARBA" id="ARBA00006479"/>
    </source>
</evidence>
<name>A0A940NL90_9BACI</name>
<dbReference type="InterPro" id="IPR049874">
    <property type="entry name" value="ROK_cs"/>
</dbReference>
<accession>A0A940NL90</accession>
<dbReference type="InterPro" id="IPR036388">
    <property type="entry name" value="WH-like_DNA-bd_sf"/>
</dbReference>
<keyword evidence="3" id="KW-0119">Carbohydrate metabolism</keyword>
<dbReference type="Proteomes" id="UP000682134">
    <property type="component" value="Unassembled WGS sequence"/>
</dbReference>
<comment type="similarity">
    <text evidence="2">Belongs to the ROK (NagC/XylR) family.</text>
</comment>
<dbReference type="PROSITE" id="PS01125">
    <property type="entry name" value="ROK"/>
    <property type="match status" value="1"/>
</dbReference>
<dbReference type="SUPFAM" id="SSF46785">
    <property type="entry name" value="Winged helix' DNA-binding domain"/>
    <property type="match status" value="1"/>
</dbReference>
<evidence type="ECO:0000256" key="3">
    <source>
        <dbReference type="ARBA" id="ARBA00022629"/>
    </source>
</evidence>
<dbReference type="AlphaFoldDB" id="A0A940NL90"/>
<evidence type="ECO:0000313" key="4">
    <source>
        <dbReference type="EMBL" id="MBP0726520.1"/>
    </source>
</evidence>
<dbReference type="Pfam" id="PF13412">
    <property type="entry name" value="HTH_24"/>
    <property type="match status" value="1"/>
</dbReference>